<proteinExistence type="inferred from homology"/>
<dbReference type="InterPro" id="IPR051911">
    <property type="entry name" value="SDR_oxidoreductase"/>
</dbReference>
<comment type="similarity">
    <text evidence="1 3">Belongs to the short-chain dehydrogenases/reductases (SDR) family.</text>
</comment>
<dbReference type="Gene3D" id="3.40.50.720">
    <property type="entry name" value="NAD(P)-binding Rossmann-like Domain"/>
    <property type="match status" value="1"/>
</dbReference>
<dbReference type="SUPFAM" id="SSF51735">
    <property type="entry name" value="NAD(P)-binding Rossmann-fold domains"/>
    <property type="match status" value="1"/>
</dbReference>
<dbReference type="InterPro" id="IPR057326">
    <property type="entry name" value="KR_dom"/>
</dbReference>
<protein>
    <submittedName>
        <fullName evidence="6">KR domain protein</fullName>
    </submittedName>
</protein>
<dbReference type="Proteomes" id="UP000215590">
    <property type="component" value="Unassembled WGS sequence"/>
</dbReference>
<organism evidence="6 7">
    <name type="scientific">Brucella thiophenivorans</name>
    <dbReference type="NCBI Taxonomy" id="571255"/>
    <lineage>
        <taxon>Bacteria</taxon>
        <taxon>Pseudomonadati</taxon>
        <taxon>Pseudomonadota</taxon>
        <taxon>Alphaproteobacteria</taxon>
        <taxon>Hyphomicrobiales</taxon>
        <taxon>Brucellaceae</taxon>
        <taxon>Brucella/Ochrobactrum group</taxon>
        <taxon>Brucella</taxon>
    </lineage>
</organism>
<reference evidence="6 7" key="1">
    <citation type="submission" date="2017-07" db="EMBL/GenBank/DDBJ databases">
        <title>Phylogenetic study on the rhizospheric bacterium Ochrobactrum sp. A44.</title>
        <authorList>
            <person name="Krzyzanowska D.M."/>
            <person name="Ossowicki A."/>
            <person name="Rajewska M."/>
            <person name="Maciag T."/>
            <person name="Kaczynski Z."/>
            <person name="Czerwicka M."/>
            <person name="Jafra S."/>
        </authorList>
    </citation>
    <scope>NUCLEOTIDE SEQUENCE [LARGE SCALE GENOMIC DNA]</scope>
    <source>
        <strain evidence="6 7">DSM 7216</strain>
    </source>
</reference>
<dbReference type="PRINTS" id="PR00081">
    <property type="entry name" value="GDHRDH"/>
</dbReference>
<dbReference type="CDD" id="cd05374">
    <property type="entry name" value="17beta-HSD-like_SDR_c"/>
    <property type="match status" value="1"/>
</dbReference>
<keyword evidence="2" id="KW-0560">Oxidoreductase</keyword>
<sequence length="270" mass="28760">MAEQKVIVITGTSSGIGEAVALLLAQAGHLVYGGPRREGTTSVPNLKNRTVDVSDDASVSSFVDGVLSETGRIDVLINNAGVSLLGPIEITQSQEVSWVFDTNVLGRLRLIRAVLPSMRTRKSGLIINVSSVLGFLPAPFMGVYAASKHALEGLSESLDHEIRNFGVRVVLLEPTFTNTNLDVNATQTAAPLGAYASQFQATISAVQGQIKSAPSAQFVAEKIADVIDGPYKLRQPVGKNATLLSRLRRFMPAKAVDGSLRKTFGFAKKI</sequence>
<dbReference type="EMBL" id="NNRJ01000059">
    <property type="protein sequence ID" value="OYR11691.1"/>
    <property type="molecule type" value="Genomic_DNA"/>
</dbReference>
<dbReference type="GO" id="GO:0016491">
    <property type="term" value="F:oxidoreductase activity"/>
    <property type="evidence" value="ECO:0007669"/>
    <property type="project" value="UniProtKB-KW"/>
</dbReference>
<dbReference type="InterPro" id="IPR036291">
    <property type="entry name" value="NAD(P)-bd_dom_sf"/>
</dbReference>
<name>A0A256FB65_9HYPH</name>
<evidence type="ECO:0000256" key="4">
    <source>
        <dbReference type="SAM" id="Phobius"/>
    </source>
</evidence>
<dbReference type="InterPro" id="IPR002347">
    <property type="entry name" value="SDR_fam"/>
</dbReference>
<evidence type="ECO:0000256" key="3">
    <source>
        <dbReference type="RuleBase" id="RU000363"/>
    </source>
</evidence>
<feature type="domain" description="Ketoreductase" evidence="5">
    <location>
        <begin position="5"/>
        <end position="168"/>
    </location>
</feature>
<keyword evidence="4" id="KW-0472">Membrane</keyword>
<dbReference type="OrthoDB" id="9793825at2"/>
<keyword evidence="7" id="KW-1185">Reference proteome</keyword>
<gene>
    <name evidence="6" type="ORF">CEV31_3718</name>
</gene>
<evidence type="ECO:0000313" key="7">
    <source>
        <dbReference type="Proteomes" id="UP000215590"/>
    </source>
</evidence>
<dbReference type="NCBIfam" id="NF004823">
    <property type="entry name" value="PRK06179.1"/>
    <property type="match status" value="1"/>
</dbReference>
<comment type="caution">
    <text evidence="6">The sequence shown here is derived from an EMBL/GenBank/DDBJ whole genome shotgun (WGS) entry which is preliminary data.</text>
</comment>
<feature type="transmembrane region" description="Helical" evidence="4">
    <location>
        <begin position="125"/>
        <end position="146"/>
    </location>
</feature>
<evidence type="ECO:0000259" key="5">
    <source>
        <dbReference type="SMART" id="SM00822"/>
    </source>
</evidence>
<dbReference type="AlphaFoldDB" id="A0A256FB65"/>
<dbReference type="PANTHER" id="PTHR43976:SF16">
    <property type="entry name" value="SHORT-CHAIN DEHYDROGENASE_REDUCTASE FAMILY PROTEIN"/>
    <property type="match status" value="1"/>
</dbReference>
<keyword evidence="4" id="KW-1133">Transmembrane helix</keyword>
<accession>A0A256FB65</accession>
<dbReference type="PRINTS" id="PR00080">
    <property type="entry name" value="SDRFAMILY"/>
</dbReference>
<dbReference type="SMART" id="SM00822">
    <property type="entry name" value="PKS_KR"/>
    <property type="match status" value="1"/>
</dbReference>
<keyword evidence="4" id="KW-0812">Transmembrane</keyword>
<evidence type="ECO:0000256" key="2">
    <source>
        <dbReference type="ARBA" id="ARBA00023002"/>
    </source>
</evidence>
<dbReference type="Pfam" id="PF00106">
    <property type="entry name" value="adh_short"/>
    <property type="match status" value="1"/>
</dbReference>
<evidence type="ECO:0000256" key="1">
    <source>
        <dbReference type="ARBA" id="ARBA00006484"/>
    </source>
</evidence>
<evidence type="ECO:0000313" key="6">
    <source>
        <dbReference type="EMBL" id="OYR11691.1"/>
    </source>
</evidence>
<dbReference type="RefSeq" id="WP_094509360.1">
    <property type="nucleotide sequence ID" value="NZ_JBHEEK010000029.1"/>
</dbReference>
<dbReference type="PANTHER" id="PTHR43976">
    <property type="entry name" value="SHORT CHAIN DEHYDROGENASE"/>
    <property type="match status" value="1"/>
</dbReference>